<dbReference type="InterPro" id="IPR006059">
    <property type="entry name" value="SBP"/>
</dbReference>
<keyword evidence="4" id="KW-1185">Reference proteome</keyword>
<dbReference type="GO" id="GO:0030976">
    <property type="term" value="F:thiamine pyrophosphate binding"/>
    <property type="evidence" value="ECO:0007669"/>
    <property type="project" value="TreeGrafter"/>
</dbReference>
<dbReference type="InterPro" id="IPR006311">
    <property type="entry name" value="TAT_signal"/>
</dbReference>
<evidence type="ECO:0000313" key="3">
    <source>
        <dbReference type="EMBL" id="SMO97729.1"/>
    </source>
</evidence>
<dbReference type="Gene3D" id="3.40.190.10">
    <property type="entry name" value="Periplasmic binding protein-like II"/>
    <property type="match status" value="2"/>
</dbReference>
<dbReference type="SUPFAM" id="SSF53850">
    <property type="entry name" value="Periplasmic binding protein-like II"/>
    <property type="match status" value="1"/>
</dbReference>
<accession>A0A521FNL4</accession>
<keyword evidence="1 2" id="KW-0732">Signal</keyword>
<dbReference type="AlphaFoldDB" id="A0A521FNL4"/>
<gene>
    <name evidence="3" type="ORF">SAMN06265221_1299</name>
</gene>
<dbReference type="OrthoDB" id="9766989at2"/>
<sequence>MKLSRRNFLQAGAGASALAAFGLPAFAQQSPFIVNMFGGRWENDWRQQVMPKFAEEIGRPVDLDIGLGTSWIANFRAAGPQNPPFASVMLNERYTAMIRNEGYFEVLTPENVPNMADLIEPAKLKGHTGLTGMLAPLILAYRTDLVDEPPRGWADLWHERFRGQLGLYKITNSAGVMMALWAGEHFGKGRDDVETAVAKFKELAPFPQIGYSSQLTPLMMQGQIAVAPLDVGEVKAMQDQGVPVDYVIPEEGMLVFDHSFSVFANHPDKALGLEYVNFVLSPEIQLWMAENWLIAPTNKTVQLPPEVAKWPLSAEQVTKAIRFDWDDANAISGKLNDLWERTI</sequence>
<dbReference type="Proteomes" id="UP000319014">
    <property type="component" value="Unassembled WGS sequence"/>
</dbReference>
<dbReference type="GO" id="GO:0015888">
    <property type="term" value="P:thiamine transport"/>
    <property type="evidence" value="ECO:0007669"/>
    <property type="project" value="TreeGrafter"/>
</dbReference>
<dbReference type="RefSeq" id="WP_142664846.1">
    <property type="nucleotide sequence ID" value="NZ_FXTK01000029.1"/>
</dbReference>
<evidence type="ECO:0000256" key="2">
    <source>
        <dbReference type="SAM" id="SignalP"/>
    </source>
</evidence>
<feature type="signal peptide" evidence="2">
    <location>
        <begin position="1"/>
        <end position="27"/>
    </location>
</feature>
<organism evidence="3 4">
    <name type="scientific">Paracoccus laeviglucosivorans</name>
    <dbReference type="NCBI Taxonomy" id="1197861"/>
    <lineage>
        <taxon>Bacteria</taxon>
        <taxon>Pseudomonadati</taxon>
        <taxon>Pseudomonadota</taxon>
        <taxon>Alphaproteobacteria</taxon>
        <taxon>Rhodobacterales</taxon>
        <taxon>Paracoccaceae</taxon>
        <taxon>Paracoccus</taxon>
    </lineage>
</organism>
<dbReference type="PANTHER" id="PTHR30006:SF2">
    <property type="entry name" value="ABC TRANSPORTER SUBSTRATE-BINDING PROTEIN"/>
    <property type="match status" value="1"/>
</dbReference>
<dbReference type="PROSITE" id="PS51318">
    <property type="entry name" value="TAT"/>
    <property type="match status" value="1"/>
</dbReference>
<reference evidence="3 4" key="1">
    <citation type="submission" date="2017-05" db="EMBL/GenBank/DDBJ databases">
        <authorList>
            <person name="Varghese N."/>
            <person name="Submissions S."/>
        </authorList>
    </citation>
    <scope>NUCLEOTIDE SEQUENCE [LARGE SCALE GENOMIC DNA]</scope>
    <source>
        <strain evidence="3 4">DSM 100094</strain>
    </source>
</reference>
<dbReference type="PANTHER" id="PTHR30006">
    <property type="entry name" value="THIAMINE-BINDING PERIPLASMIC PROTEIN-RELATED"/>
    <property type="match status" value="1"/>
</dbReference>
<proteinExistence type="predicted"/>
<dbReference type="Pfam" id="PF13416">
    <property type="entry name" value="SBP_bac_8"/>
    <property type="match status" value="1"/>
</dbReference>
<dbReference type="GO" id="GO:0030288">
    <property type="term" value="C:outer membrane-bounded periplasmic space"/>
    <property type="evidence" value="ECO:0007669"/>
    <property type="project" value="TreeGrafter"/>
</dbReference>
<evidence type="ECO:0000313" key="4">
    <source>
        <dbReference type="Proteomes" id="UP000319014"/>
    </source>
</evidence>
<name>A0A521FNL4_9RHOB</name>
<dbReference type="NCBIfam" id="TIGR01409">
    <property type="entry name" value="TAT_signal_seq"/>
    <property type="match status" value="1"/>
</dbReference>
<dbReference type="GO" id="GO:0030975">
    <property type="term" value="F:thiamine binding"/>
    <property type="evidence" value="ECO:0007669"/>
    <property type="project" value="TreeGrafter"/>
</dbReference>
<evidence type="ECO:0000256" key="1">
    <source>
        <dbReference type="ARBA" id="ARBA00022729"/>
    </source>
</evidence>
<feature type="chain" id="PRO_5022156281" evidence="2">
    <location>
        <begin position="28"/>
        <end position="343"/>
    </location>
</feature>
<dbReference type="EMBL" id="FXTK01000029">
    <property type="protein sequence ID" value="SMO97729.1"/>
    <property type="molecule type" value="Genomic_DNA"/>
</dbReference>
<dbReference type="InterPro" id="IPR019546">
    <property type="entry name" value="TAT_signal_bac_arc"/>
</dbReference>
<protein>
    <submittedName>
        <fullName evidence="3">Putative spermidine/putrescine transport system substrate-binding protein</fullName>
    </submittedName>
</protein>